<evidence type="ECO:0000313" key="2">
    <source>
        <dbReference type="EMBL" id="KDR67688.1"/>
    </source>
</evidence>
<dbReference type="HOGENOM" id="CLU_449795_0_0_1"/>
<protein>
    <recommendedName>
        <fullName evidence="1">F-box domain-containing protein</fullName>
    </recommendedName>
</protein>
<accession>A0A067SLN6</accession>
<reference evidence="3" key="1">
    <citation type="journal article" date="2014" name="Proc. Natl. Acad. Sci. U.S.A.">
        <title>Extensive sampling of basidiomycete genomes demonstrates inadequacy of the white-rot/brown-rot paradigm for wood decay fungi.</title>
        <authorList>
            <person name="Riley R."/>
            <person name="Salamov A.A."/>
            <person name="Brown D.W."/>
            <person name="Nagy L.G."/>
            <person name="Floudas D."/>
            <person name="Held B.W."/>
            <person name="Levasseur A."/>
            <person name="Lombard V."/>
            <person name="Morin E."/>
            <person name="Otillar R."/>
            <person name="Lindquist E.A."/>
            <person name="Sun H."/>
            <person name="LaButti K.M."/>
            <person name="Schmutz J."/>
            <person name="Jabbour D."/>
            <person name="Luo H."/>
            <person name="Baker S.E."/>
            <person name="Pisabarro A.G."/>
            <person name="Walton J.D."/>
            <person name="Blanchette R.A."/>
            <person name="Henrissat B."/>
            <person name="Martin F."/>
            <person name="Cullen D."/>
            <person name="Hibbett D.S."/>
            <person name="Grigoriev I.V."/>
        </authorList>
    </citation>
    <scope>NUCLEOTIDE SEQUENCE [LARGE SCALE GENOMIC DNA]</scope>
    <source>
        <strain evidence="3">CBS 339.88</strain>
    </source>
</reference>
<dbReference type="InterPro" id="IPR036047">
    <property type="entry name" value="F-box-like_dom_sf"/>
</dbReference>
<dbReference type="AlphaFoldDB" id="A0A067SLN6"/>
<feature type="domain" description="F-box" evidence="1">
    <location>
        <begin position="7"/>
        <end position="46"/>
    </location>
</feature>
<dbReference type="InterPro" id="IPR001810">
    <property type="entry name" value="F-box_dom"/>
</dbReference>
<evidence type="ECO:0000313" key="3">
    <source>
        <dbReference type="Proteomes" id="UP000027222"/>
    </source>
</evidence>
<organism evidence="2 3">
    <name type="scientific">Galerina marginata (strain CBS 339.88)</name>
    <dbReference type="NCBI Taxonomy" id="685588"/>
    <lineage>
        <taxon>Eukaryota</taxon>
        <taxon>Fungi</taxon>
        <taxon>Dikarya</taxon>
        <taxon>Basidiomycota</taxon>
        <taxon>Agaricomycotina</taxon>
        <taxon>Agaricomycetes</taxon>
        <taxon>Agaricomycetidae</taxon>
        <taxon>Agaricales</taxon>
        <taxon>Agaricineae</taxon>
        <taxon>Strophariaceae</taxon>
        <taxon>Galerina</taxon>
    </lineage>
</organism>
<gene>
    <name evidence="2" type="ORF">GALMADRAFT_257957</name>
</gene>
<dbReference type="Proteomes" id="UP000027222">
    <property type="component" value="Unassembled WGS sequence"/>
</dbReference>
<name>A0A067SLN6_GALM3</name>
<dbReference type="OrthoDB" id="2688364at2759"/>
<proteinExistence type="predicted"/>
<keyword evidence="3" id="KW-1185">Reference proteome</keyword>
<dbReference type="EMBL" id="KL142413">
    <property type="protein sequence ID" value="KDR67688.1"/>
    <property type="molecule type" value="Genomic_DNA"/>
</dbReference>
<evidence type="ECO:0000259" key="1">
    <source>
        <dbReference type="Pfam" id="PF00646"/>
    </source>
</evidence>
<dbReference type="SUPFAM" id="SSF81383">
    <property type="entry name" value="F-box domain"/>
    <property type="match status" value="1"/>
</dbReference>
<dbReference type="Pfam" id="PF00646">
    <property type="entry name" value="F-box"/>
    <property type="match status" value="1"/>
</dbReference>
<sequence length="582" mass="65971">MPYQNLADLPLDIHIIIVGFLRPMDIIAMEQTCKSLHFVCSMRPIWMEALQLTVSNNFIFCVPIQTPDSMTLDELRHAATAPARMLQLLEGRQQMKNHKNREIHHLYSTTVPLHWQNGGEVELGIHKTFLVPGGRYVVATTNTCLMVVDLKRFFDSSSHYPADYMVFLACSPDGNHVKVGQAPGRPSSLYIVVSEDRSDFTAYDFTVFEYDSSSHELSVFRRVSIQSDIRSRMLVSCLADNLFIFFARNVCIAYIWDFVRNLYVSWGCDTRKRVSGIIVSANKVIFLDKKSVGVWDIPPLHAARTLETHSTPTLSSSSAIAVPVTVVPRIAHVPQDILDAVTGVSVLPNNGYITAYPCFIDDWYNGTGRPLMFDILQFSKYDEGKGRDVAFRQQICFPDRVHIPGKLGGQLPHINLFGFFPLMDSDLMDVEPYRMVEGRIFISWSYGGIYYTLATPGPEQKDLPLMNTPSPHIDPDIPKTKAVDIAHGSVRECSFDPSSGRLCRPATSGTSLLIKDFLPLPQSLEEKYHDKQKILAGDHLSWEAKEAEMRQWMKRRKSRVLIEDLSDDDMFYDHLADSEEDY</sequence>
<dbReference type="CDD" id="cd09917">
    <property type="entry name" value="F-box_SF"/>
    <property type="match status" value="1"/>
</dbReference>